<keyword evidence="2" id="KW-1185">Reference proteome</keyword>
<reference evidence="1 2" key="1">
    <citation type="submission" date="2024-09" db="EMBL/GenBank/DDBJ databases">
        <authorList>
            <person name="Sun Q."/>
            <person name="Mori K."/>
        </authorList>
    </citation>
    <scope>NUCLEOTIDE SEQUENCE [LARGE SCALE GENOMIC DNA]</scope>
    <source>
        <strain evidence="1 2">JCM 13519</strain>
    </source>
</reference>
<dbReference type="InterPro" id="IPR043733">
    <property type="entry name" value="DUF5677"/>
</dbReference>
<name>A0ABV5UXR3_9MICC</name>
<protein>
    <submittedName>
        <fullName evidence="1">DUF5677 domain-containing protein</fullName>
    </submittedName>
</protein>
<dbReference type="RefSeq" id="WP_345045158.1">
    <property type="nucleotide sequence ID" value="NZ_BAABED010000001.1"/>
</dbReference>
<dbReference type="Proteomes" id="UP001589536">
    <property type="component" value="Unassembled WGS sequence"/>
</dbReference>
<dbReference type="Pfam" id="PF18928">
    <property type="entry name" value="DUF5677"/>
    <property type="match status" value="1"/>
</dbReference>
<evidence type="ECO:0000313" key="2">
    <source>
        <dbReference type="Proteomes" id="UP001589536"/>
    </source>
</evidence>
<evidence type="ECO:0000313" key="1">
    <source>
        <dbReference type="EMBL" id="MFB9716997.1"/>
    </source>
</evidence>
<gene>
    <name evidence="1" type="ORF">ACFFPI_23145</name>
</gene>
<proteinExistence type="predicted"/>
<dbReference type="EMBL" id="JBHMBH010000072">
    <property type="protein sequence ID" value="MFB9716997.1"/>
    <property type="molecule type" value="Genomic_DNA"/>
</dbReference>
<comment type="caution">
    <text evidence="1">The sequence shown here is derived from an EMBL/GenBank/DDBJ whole genome shotgun (WGS) entry which is preliminary data.</text>
</comment>
<sequence length="267" mass="29613">MTYPPVEQEYRVLLSRLLRLYPTGGASASRVRLRDPHFEVGHVAHGWYMRCHRGVQAVLVLEDAGFQVEAAPIRRSVLEHVVALKWLAAQGSVVAGILRRGAANDAKRRKEAMRAANWTSVDLGLFDAVIQDGHGIDSQYDNLLAFKHRCERFGTSHDWTTYLAETAQSHPSWESALPYLDVTTGKPVARNAPNPLVDQAGFCAIHLLEALICINQIIDSDSLAAALDEIELLVKALVVRQRQERGLPVPPELRTDESTKKASIPDL</sequence>
<accession>A0ABV5UXR3</accession>
<organism evidence="1 2">
    <name type="scientific">Arthrobacter methylotrophus</name>
    <dbReference type="NCBI Taxonomy" id="121291"/>
    <lineage>
        <taxon>Bacteria</taxon>
        <taxon>Bacillati</taxon>
        <taxon>Actinomycetota</taxon>
        <taxon>Actinomycetes</taxon>
        <taxon>Micrococcales</taxon>
        <taxon>Micrococcaceae</taxon>
        <taxon>Arthrobacter</taxon>
    </lineage>
</organism>